<dbReference type="InterPro" id="IPR012349">
    <property type="entry name" value="Split_barrel_FMN-bd"/>
</dbReference>
<dbReference type="PANTHER" id="PTHR35176:SF1">
    <property type="entry name" value="F420H(2)-DEPENDENT BILIVERDIN REDUCTASE"/>
    <property type="match status" value="1"/>
</dbReference>
<sequence>MADASPPSLADFWAEYRLCMLATPRRDGSIHLVPVGATYDAEAGLVRVIASGTSTKARMLLARPGTRVSLSQVDGRWWTTVEGPATVSRDPERVAEAVRRYAARYREPRPNAERIVIEIVVERTLGNVTA</sequence>
<keyword evidence="1" id="KW-0560">Oxidoreductase</keyword>
<dbReference type="InterPro" id="IPR052019">
    <property type="entry name" value="F420H2_bilvrd_red/Heme_oxyg"/>
</dbReference>
<dbReference type="Proteomes" id="UP001501599">
    <property type="component" value="Unassembled WGS sequence"/>
</dbReference>
<proteinExistence type="predicted"/>
<dbReference type="InterPro" id="IPR011576">
    <property type="entry name" value="Pyridox_Oxase_N"/>
</dbReference>
<feature type="domain" description="Pyridoxamine 5'-phosphate oxidase N-terminal" evidence="2">
    <location>
        <begin position="8"/>
        <end position="124"/>
    </location>
</feature>
<dbReference type="Pfam" id="PF01243">
    <property type="entry name" value="PNPOx_N"/>
    <property type="match status" value="1"/>
</dbReference>
<organism evidence="3 4">
    <name type="scientific">Agrococcus versicolor</name>
    <dbReference type="NCBI Taxonomy" id="501482"/>
    <lineage>
        <taxon>Bacteria</taxon>
        <taxon>Bacillati</taxon>
        <taxon>Actinomycetota</taxon>
        <taxon>Actinomycetes</taxon>
        <taxon>Micrococcales</taxon>
        <taxon>Microbacteriaceae</taxon>
        <taxon>Agrococcus</taxon>
    </lineage>
</organism>
<comment type="caution">
    <text evidence="3">The sequence shown here is derived from an EMBL/GenBank/DDBJ whole genome shotgun (WGS) entry which is preliminary data.</text>
</comment>
<dbReference type="SUPFAM" id="SSF50475">
    <property type="entry name" value="FMN-binding split barrel"/>
    <property type="match status" value="1"/>
</dbReference>
<dbReference type="Gene3D" id="2.30.110.10">
    <property type="entry name" value="Electron Transport, Fmn-binding Protein, Chain A"/>
    <property type="match status" value="1"/>
</dbReference>
<evidence type="ECO:0000313" key="3">
    <source>
        <dbReference type="EMBL" id="GAA2176077.1"/>
    </source>
</evidence>
<reference evidence="4" key="1">
    <citation type="journal article" date="2019" name="Int. J. Syst. Evol. Microbiol.">
        <title>The Global Catalogue of Microorganisms (GCM) 10K type strain sequencing project: providing services to taxonomists for standard genome sequencing and annotation.</title>
        <authorList>
            <consortium name="The Broad Institute Genomics Platform"/>
            <consortium name="The Broad Institute Genome Sequencing Center for Infectious Disease"/>
            <person name="Wu L."/>
            <person name="Ma J."/>
        </authorList>
    </citation>
    <scope>NUCLEOTIDE SEQUENCE [LARGE SCALE GENOMIC DNA]</scope>
    <source>
        <strain evidence="4">JCM 16026</strain>
    </source>
</reference>
<evidence type="ECO:0000256" key="1">
    <source>
        <dbReference type="ARBA" id="ARBA00023002"/>
    </source>
</evidence>
<name>A0ABP5MN99_9MICO</name>
<dbReference type="EMBL" id="BAAAQT010000008">
    <property type="protein sequence ID" value="GAA2176077.1"/>
    <property type="molecule type" value="Genomic_DNA"/>
</dbReference>
<accession>A0ABP5MN99</accession>
<evidence type="ECO:0000313" key="4">
    <source>
        <dbReference type="Proteomes" id="UP001501599"/>
    </source>
</evidence>
<protein>
    <submittedName>
        <fullName evidence="3">PPOX class F420-dependent oxidoreductase</fullName>
    </submittedName>
</protein>
<keyword evidence="4" id="KW-1185">Reference proteome</keyword>
<gene>
    <name evidence="3" type="ORF">GCM10009846_28440</name>
</gene>
<dbReference type="RefSeq" id="WP_344344749.1">
    <property type="nucleotide sequence ID" value="NZ_BAAAQT010000008.1"/>
</dbReference>
<dbReference type="PANTHER" id="PTHR35176">
    <property type="entry name" value="HEME OXYGENASE HI_0854-RELATED"/>
    <property type="match status" value="1"/>
</dbReference>
<evidence type="ECO:0000259" key="2">
    <source>
        <dbReference type="Pfam" id="PF01243"/>
    </source>
</evidence>